<dbReference type="Proteomes" id="UP000275078">
    <property type="component" value="Unassembled WGS sequence"/>
</dbReference>
<evidence type="ECO:0000313" key="1">
    <source>
        <dbReference type="EMBL" id="RPA76147.1"/>
    </source>
</evidence>
<evidence type="ECO:0000313" key="2">
    <source>
        <dbReference type="Proteomes" id="UP000275078"/>
    </source>
</evidence>
<dbReference type="EMBL" id="ML119750">
    <property type="protein sequence ID" value="RPA76147.1"/>
    <property type="molecule type" value="Genomic_DNA"/>
</dbReference>
<name>A0A3N4HS65_ASCIM</name>
<keyword evidence="2" id="KW-1185">Reference proteome</keyword>
<dbReference type="AlphaFoldDB" id="A0A3N4HS65"/>
<gene>
    <name evidence="1" type="ORF">BJ508DRAFT_311365</name>
</gene>
<protein>
    <submittedName>
        <fullName evidence="1">Uncharacterized protein</fullName>
    </submittedName>
</protein>
<reference evidence="1 2" key="1">
    <citation type="journal article" date="2018" name="Nat. Ecol. Evol.">
        <title>Pezizomycetes genomes reveal the molecular basis of ectomycorrhizal truffle lifestyle.</title>
        <authorList>
            <person name="Murat C."/>
            <person name="Payen T."/>
            <person name="Noel B."/>
            <person name="Kuo A."/>
            <person name="Morin E."/>
            <person name="Chen J."/>
            <person name="Kohler A."/>
            <person name="Krizsan K."/>
            <person name="Balestrini R."/>
            <person name="Da Silva C."/>
            <person name="Montanini B."/>
            <person name="Hainaut M."/>
            <person name="Levati E."/>
            <person name="Barry K.W."/>
            <person name="Belfiori B."/>
            <person name="Cichocki N."/>
            <person name="Clum A."/>
            <person name="Dockter R.B."/>
            <person name="Fauchery L."/>
            <person name="Guy J."/>
            <person name="Iotti M."/>
            <person name="Le Tacon F."/>
            <person name="Lindquist E.A."/>
            <person name="Lipzen A."/>
            <person name="Malagnac F."/>
            <person name="Mello A."/>
            <person name="Molinier V."/>
            <person name="Miyauchi S."/>
            <person name="Poulain J."/>
            <person name="Riccioni C."/>
            <person name="Rubini A."/>
            <person name="Sitrit Y."/>
            <person name="Splivallo R."/>
            <person name="Traeger S."/>
            <person name="Wang M."/>
            <person name="Zifcakova L."/>
            <person name="Wipf D."/>
            <person name="Zambonelli A."/>
            <person name="Paolocci F."/>
            <person name="Nowrousian M."/>
            <person name="Ottonello S."/>
            <person name="Baldrian P."/>
            <person name="Spatafora J.W."/>
            <person name="Henrissat B."/>
            <person name="Nagy L.G."/>
            <person name="Aury J.M."/>
            <person name="Wincker P."/>
            <person name="Grigoriev I.V."/>
            <person name="Bonfante P."/>
            <person name="Martin F.M."/>
        </authorList>
    </citation>
    <scope>NUCLEOTIDE SEQUENCE [LARGE SCALE GENOMIC DNA]</scope>
    <source>
        <strain evidence="1 2">RN42</strain>
    </source>
</reference>
<sequence length="154" mass="17851">MGFQNLVLKTVVEIEKLHLAAHWRYHAGCQKQLAIITRLLALRRIFLHHRHRESGTVEQFLGLIWWDIEAGLCLDRLKARVEKVLHDGEDPVTAPYTQADKDMLDASLLRLGASYARNMTKEHERLAAERNYPLVLDDILRFDAYAPVDDPKRK</sequence>
<organism evidence="1 2">
    <name type="scientific">Ascobolus immersus RN42</name>
    <dbReference type="NCBI Taxonomy" id="1160509"/>
    <lineage>
        <taxon>Eukaryota</taxon>
        <taxon>Fungi</taxon>
        <taxon>Dikarya</taxon>
        <taxon>Ascomycota</taxon>
        <taxon>Pezizomycotina</taxon>
        <taxon>Pezizomycetes</taxon>
        <taxon>Pezizales</taxon>
        <taxon>Ascobolaceae</taxon>
        <taxon>Ascobolus</taxon>
    </lineage>
</organism>
<proteinExistence type="predicted"/>
<accession>A0A3N4HS65</accession>